<evidence type="ECO:0000313" key="2">
    <source>
        <dbReference type="Proteomes" id="UP001162164"/>
    </source>
</evidence>
<organism evidence="1 2">
    <name type="scientific">Molorchus minor</name>
    <dbReference type="NCBI Taxonomy" id="1323400"/>
    <lineage>
        <taxon>Eukaryota</taxon>
        <taxon>Metazoa</taxon>
        <taxon>Ecdysozoa</taxon>
        <taxon>Arthropoda</taxon>
        <taxon>Hexapoda</taxon>
        <taxon>Insecta</taxon>
        <taxon>Pterygota</taxon>
        <taxon>Neoptera</taxon>
        <taxon>Endopterygota</taxon>
        <taxon>Coleoptera</taxon>
        <taxon>Polyphaga</taxon>
        <taxon>Cucujiformia</taxon>
        <taxon>Chrysomeloidea</taxon>
        <taxon>Cerambycidae</taxon>
        <taxon>Lamiinae</taxon>
        <taxon>Monochamini</taxon>
        <taxon>Molorchus</taxon>
    </lineage>
</organism>
<dbReference type="Proteomes" id="UP001162164">
    <property type="component" value="Unassembled WGS sequence"/>
</dbReference>
<name>A0ABQ9JCV9_9CUCU</name>
<reference evidence="1" key="1">
    <citation type="journal article" date="2023" name="Insect Mol. Biol.">
        <title>Genome sequencing provides insights into the evolution of gene families encoding plant cell wall-degrading enzymes in longhorned beetles.</title>
        <authorList>
            <person name="Shin N.R."/>
            <person name="Okamura Y."/>
            <person name="Kirsch R."/>
            <person name="Pauchet Y."/>
        </authorList>
    </citation>
    <scope>NUCLEOTIDE SEQUENCE</scope>
    <source>
        <strain evidence="1">MMC_N1</strain>
    </source>
</reference>
<accession>A0ABQ9JCV9</accession>
<sequence>MTGGKRCSVDLGIIIGLYVSSLISDGFDAGCDRQGQMKNETAQEIIQLSVNKFAPKILTRKPNPNTKKDKTHVGILISNSVPKSDAETS</sequence>
<protein>
    <submittedName>
        <fullName evidence="1">Uncharacterized protein</fullName>
    </submittedName>
</protein>
<gene>
    <name evidence="1" type="ORF">NQ317_019801</name>
</gene>
<evidence type="ECO:0000313" key="1">
    <source>
        <dbReference type="EMBL" id="KAJ8975473.1"/>
    </source>
</evidence>
<dbReference type="EMBL" id="JAPWTJ010000819">
    <property type="protein sequence ID" value="KAJ8975473.1"/>
    <property type="molecule type" value="Genomic_DNA"/>
</dbReference>
<proteinExistence type="predicted"/>
<comment type="caution">
    <text evidence="1">The sequence shown here is derived from an EMBL/GenBank/DDBJ whole genome shotgun (WGS) entry which is preliminary data.</text>
</comment>
<keyword evidence="2" id="KW-1185">Reference proteome</keyword>